<gene>
    <name evidence="1" type="ORF">H9812_05915</name>
</gene>
<sequence length="78" mass="8379">MLTLENQSKLTLTGVERVDSFSDHTIMLTVNGQKVRIDGSKLKVLSFSEGSGNFAASGQVDAVRYSSGQGAGIKRLFK</sequence>
<protein>
    <submittedName>
        <fullName evidence="1">YabP/YqfC family sporulation protein</fullName>
    </submittedName>
</protein>
<dbReference type="InterPro" id="IPR022476">
    <property type="entry name" value="Spore_YabP/YqfC"/>
</dbReference>
<dbReference type="AlphaFoldDB" id="A0A9D2DXA9"/>
<accession>A0A9D2DXA9</accession>
<dbReference type="EMBL" id="DXBS01000113">
    <property type="protein sequence ID" value="HIZ24987.1"/>
    <property type="molecule type" value="Genomic_DNA"/>
</dbReference>
<name>A0A9D2DXA9_9FIRM</name>
<comment type="caution">
    <text evidence="1">The sequence shown here is derived from an EMBL/GenBank/DDBJ whole genome shotgun (WGS) entry which is preliminary data.</text>
</comment>
<reference evidence="1" key="2">
    <citation type="submission" date="2021-04" db="EMBL/GenBank/DDBJ databases">
        <authorList>
            <person name="Gilroy R."/>
        </authorList>
    </citation>
    <scope>NUCLEOTIDE SEQUENCE</scope>
    <source>
        <strain evidence="1">CHK33-5263</strain>
    </source>
</reference>
<reference evidence="1" key="1">
    <citation type="journal article" date="2021" name="PeerJ">
        <title>Extensive microbial diversity within the chicken gut microbiome revealed by metagenomics and culture.</title>
        <authorList>
            <person name="Gilroy R."/>
            <person name="Ravi A."/>
            <person name="Getino M."/>
            <person name="Pursley I."/>
            <person name="Horton D.L."/>
            <person name="Alikhan N.F."/>
            <person name="Baker D."/>
            <person name="Gharbi K."/>
            <person name="Hall N."/>
            <person name="Watson M."/>
            <person name="Adriaenssens E.M."/>
            <person name="Foster-Nyarko E."/>
            <person name="Jarju S."/>
            <person name="Secka A."/>
            <person name="Antonio M."/>
            <person name="Oren A."/>
            <person name="Chaudhuri R.R."/>
            <person name="La Ragione R."/>
            <person name="Hildebrand F."/>
            <person name="Pallen M.J."/>
        </authorList>
    </citation>
    <scope>NUCLEOTIDE SEQUENCE</scope>
    <source>
        <strain evidence="1">CHK33-5263</strain>
    </source>
</reference>
<evidence type="ECO:0000313" key="2">
    <source>
        <dbReference type="Proteomes" id="UP000824044"/>
    </source>
</evidence>
<dbReference type="Gene3D" id="2.60.40.2000">
    <property type="match status" value="1"/>
</dbReference>
<evidence type="ECO:0000313" key="1">
    <source>
        <dbReference type="EMBL" id="HIZ24987.1"/>
    </source>
</evidence>
<dbReference type="InterPro" id="IPR038705">
    <property type="entry name" value="YabP_sf"/>
</dbReference>
<dbReference type="Pfam" id="PF07873">
    <property type="entry name" value="YabP"/>
    <property type="match status" value="1"/>
</dbReference>
<dbReference type="Proteomes" id="UP000824044">
    <property type="component" value="Unassembled WGS sequence"/>
</dbReference>
<organism evidence="1 2">
    <name type="scientific">Candidatus Gallimonas intestinigallinarum</name>
    <dbReference type="NCBI Taxonomy" id="2838604"/>
    <lineage>
        <taxon>Bacteria</taxon>
        <taxon>Bacillati</taxon>
        <taxon>Bacillota</taxon>
        <taxon>Clostridia</taxon>
        <taxon>Candidatus Gallimonas</taxon>
    </lineage>
</organism>
<proteinExistence type="predicted"/>